<reference evidence="8 9" key="1">
    <citation type="submission" date="2016-11" db="EMBL/GenBank/DDBJ databases">
        <authorList>
            <person name="Jaros S."/>
            <person name="Januszkiewicz K."/>
            <person name="Wedrychowicz H."/>
        </authorList>
    </citation>
    <scope>NUCLEOTIDE SEQUENCE [LARGE SCALE GENOMIC DNA]</scope>
    <source>
        <strain evidence="8 9">DSM 24574</strain>
    </source>
</reference>
<dbReference type="PANTHER" id="PTHR33823:SF2">
    <property type="entry name" value="RNA POLYMERASE-BINDING TRANSCRIPTION FACTOR DKSA"/>
    <property type="match status" value="1"/>
</dbReference>
<evidence type="ECO:0000256" key="1">
    <source>
        <dbReference type="ARBA" id="ARBA00022723"/>
    </source>
</evidence>
<feature type="region of interest" description="Disordered" evidence="6">
    <location>
        <begin position="86"/>
        <end position="140"/>
    </location>
</feature>
<evidence type="ECO:0000256" key="5">
    <source>
        <dbReference type="SAM" id="Coils"/>
    </source>
</evidence>
<evidence type="ECO:0000313" key="9">
    <source>
        <dbReference type="Proteomes" id="UP000184212"/>
    </source>
</evidence>
<dbReference type="GO" id="GO:0008270">
    <property type="term" value="F:zinc ion binding"/>
    <property type="evidence" value="ECO:0007669"/>
    <property type="project" value="UniProtKB-KW"/>
</dbReference>
<keyword evidence="9" id="KW-1185">Reference proteome</keyword>
<evidence type="ECO:0000256" key="4">
    <source>
        <dbReference type="PROSITE-ProRule" id="PRU00510"/>
    </source>
</evidence>
<keyword evidence="1" id="KW-0479">Metal-binding</keyword>
<evidence type="ECO:0000313" key="8">
    <source>
        <dbReference type="EMBL" id="SHH98750.1"/>
    </source>
</evidence>
<dbReference type="EMBL" id="FQWQ01000006">
    <property type="protein sequence ID" value="SHH98750.1"/>
    <property type="molecule type" value="Genomic_DNA"/>
</dbReference>
<keyword evidence="5" id="KW-0175">Coiled coil</keyword>
<feature type="domain" description="Zinc finger DksA/TraR C4-type" evidence="7">
    <location>
        <begin position="247"/>
        <end position="276"/>
    </location>
</feature>
<dbReference type="PROSITE" id="PS01102">
    <property type="entry name" value="ZF_DKSA_1"/>
    <property type="match status" value="1"/>
</dbReference>
<dbReference type="Pfam" id="PF01258">
    <property type="entry name" value="zf-dskA_traR"/>
    <property type="match status" value="1"/>
</dbReference>
<feature type="zinc finger region" description="dksA C4-type" evidence="4">
    <location>
        <begin position="252"/>
        <end position="276"/>
    </location>
</feature>
<evidence type="ECO:0000256" key="3">
    <source>
        <dbReference type="ARBA" id="ARBA00022833"/>
    </source>
</evidence>
<protein>
    <submittedName>
        <fullName evidence="8">Transcriptional regulator, TraR/DksA family</fullName>
    </submittedName>
</protein>
<accession>A0A1M5XG00</accession>
<dbReference type="InterPro" id="IPR000962">
    <property type="entry name" value="Znf_DskA_TraR"/>
</dbReference>
<proteinExistence type="predicted"/>
<sequence>MAKNKKTTSKAAKKAPAKAKPAAKAKKTVAAKAKKAPAKKVVAKKAAPKAPAKKAVVAKKAAPKKVVAEKKAEKPVALKVEKAAPKVEKPAPKAAVAPKPVAKKVESAPKKVEKEKTDRPVQSAPAATKPAPPQLNIFPVPNQRPIAHKQVKASSGEDRTRYSEDELREFETLINKKLDKAKDEYRILKETLNRNNDEGTDATSGGNTKVLEDGAETAEKENLSQLAARQQKYIMNLENALIRIKNGTYGICSVTGKLIPKERLIAVPHTTQSIEAKMMQQD</sequence>
<feature type="compositionally biased region" description="Low complexity" evidence="6">
    <location>
        <begin position="48"/>
        <end position="60"/>
    </location>
</feature>
<evidence type="ECO:0000259" key="7">
    <source>
        <dbReference type="Pfam" id="PF01258"/>
    </source>
</evidence>
<feature type="coiled-coil region" evidence="5">
    <location>
        <begin position="175"/>
        <end position="240"/>
    </location>
</feature>
<organism evidence="8 9">
    <name type="scientific">Chryseolinea serpens</name>
    <dbReference type="NCBI Taxonomy" id="947013"/>
    <lineage>
        <taxon>Bacteria</taxon>
        <taxon>Pseudomonadati</taxon>
        <taxon>Bacteroidota</taxon>
        <taxon>Cytophagia</taxon>
        <taxon>Cytophagales</taxon>
        <taxon>Fulvivirgaceae</taxon>
        <taxon>Chryseolinea</taxon>
    </lineage>
</organism>
<dbReference type="AlphaFoldDB" id="A0A1M5XG00"/>
<feature type="region of interest" description="Disordered" evidence="6">
    <location>
        <begin position="1"/>
        <end position="74"/>
    </location>
</feature>
<dbReference type="Gene3D" id="1.20.120.910">
    <property type="entry name" value="DksA, coiled-coil domain"/>
    <property type="match status" value="1"/>
</dbReference>
<dbReference type="PANTHER" id="PTHR33823">
    <property type="entry name" value="RNA POLYMERASE-BINDING TRANSCRIPTION FACTOR DKSA-RELATED"/>
    <property type="match status" value="1"/>
</dbReference>
<dbReference type="InterPro" id="IPR020458">
    <property type="entry name" value="Znf_DskA_TraR_CS"/>
</dbReference>
<evidence type="ECO:0000256" key="6">
    <source>
        <dbReference type="SAM" id="MobiDB-lite"/>
    </source>
</evidence>
<name>A0A1M5XG00_9BACT</name>
<gene>
    <name evidence="8" type="ORF">SAMN04488109_6511</name>
</gene>
<keyword evidence="3" id="KW-0862">Zinc</keyword>
<dbReference type="STRING" id="947013.SAMN04488109_6511"/>
<feature type="compositionally biased region" description="Basic and acidic residues" evidence="6">
    <location>
        <begin position="103"/>
        <end position="119"/>
    </location>
</feature>
<keyword evidence="2" id="KW-0863">Zinc-finger</keyword>
<dbReference type="Proteomes" id="UP000184212">
    <property type="component" value="Unassembled WGS sequence"/>
</dbReference>
<feature type="compositionally biased region" description="Basic residues" evidence="6">
    <location>
        <begin position="1"/>
        <end position="47"/>
    </location>
</feature>
<evidence type="ECO:0000256" key="2">
    <source>
        <dbReference type="ARBA" id="ARBA00022771"/>
    </source>
</evidence>
<dbReference type="PROSITE" id="PS51128">
    <property type="entry name" value="ZF_DKSA_2"/>
    <property type="match status" value="1"/>
</dbReference>